<evidence type="ECO:0000256" key="3">
    <source>
        <dbReference type="ARBA" id="ARBA00040298"/>
    </source>
</evidence>
<dbReference type="InterPro" id="IPR036188">
    <property type="entry name" value="FAD/NAD-bd_sf"/>
</dbReference>
<dbReference type="Proteomes" id="UP001301442">
    <property type="component" value="Chromosome"/>
</dbReference>
<evidence type="ECO:0000313" key="6">
    <source>
        <dbReference type="Proteomes" id="UP001301442"/>
    </source>
</evidence>
<organism evidence="5 6">
    <name type="scientific">Thalassotalea fonticola</name>
    <dbReference type="NCBI Taxonomy" id="3065649"/>
    <lineage>
        <taxon>Bacteria</taxon>
        <taxon>Pseudomonadati</taxon>
        <taxon>Pseudomonadota</taxon>
        <taxon>Gammaproteobacteria</taxon>
        <taxon>Alteromonadales</taxon>
        <taxon>Colwelliaceae</taxon>
        <taxon>Thalassotalea</taxon>
    </lineage>
</organism>
<evidence type="ECO:0000256" key="1">
    <source>
        <dbReference type="ARBA" id="ARBA00037217"/>
    </source>
</evidence>
<dbReference type="Pfam" id="PF13450">
    <property type="entry name" value="NAD_binding_8"/>
    <property type="match status" value="1"/>
</dbReference>
<protein>
    <recommendedName>
        <fullName evidence="3">Pyridine nucleotide-disulfide oxidoreductase domain-containing protein 2</fullName>
    </recommendedName>
</protein>
<reference evidence="5 6" key="1">
    <citation type="submission" date="2023-09" db="EMBL/GenBank/DDBJ databases">
        <authorList>
            <person name="Qi X."/>
        </authorList>
    </citation>
    <scope>NUCLEOTIDE SEQUENCE [LARGE SCALE GENOMIC DNA]</scope>
    <source>
        <strain evidence="5 6">S1-1</strain>
    </source>
</reference>
<proteinExistence type="predicted"/>
<name>A0ABZ0GLJ1_9GAMM</name>
<comment type="subunit">
    <text evidence="2">Interacts with COX5B; this interaction may contribute to localize PYROXD2 to the inner face of the inner mitochondrial membrane.</text>
</comment>
<dbReference type="PANTHER" id="PTHR10668:SF103">
    <property type="entry name" value="PYRIDINE NUCLEOTIDE-DISULFIDE OXIDOREDUCTASE DOMAIN-CONTAINING PROTEIN 2"/>
    <property type="match status" value="1"/>
</dbReference>
<dbReference type="Gene3D" id="3.50.50.60">
    <property type="entry name" value="FAD/NAD(P)-binding domain"/>
    <property type="match status" value="2"/>
</dbReference>
<feature type="domain" description="Amine oxidase" evidence="4">
    <location>
        <begin position="243"/>
        <end position="527"/>
    </location>
</feature>
<evidence type="ECO:0000313" key="5">
    <source>
        <dbReference type="EMBL" id="WOH36744.1"/>
    </source>
</evidence>
<comment type="function">
    <text evidence="1">Probable oxidoreductase that may play a role as regulator of mitochondrial function.</text>
</comment>
<dbReference type="InterPro" id="IPR002937">
    <property type="entry name" value="Amino_oxidase"/>
</dbReference>
<dbReference type="PANTHER" id="PTHR10668">
    <property type="entry name" value="PHYTOENE DEHYDROGENASE"/>
    <property type="match status" value="1"/>
</dbReference>
<dbReference type="SUPFAM" id="SSF51905">
    <property type="entry name" value="FAD/NAD(P)-binding domain"/>
    <property type="match status" value="1"/>
</dbReference>
<keyword evidence="6" id="KW-1185">Reference proteome</keyword>
<evidence type="ECO:0000259" key="4">
    <source>
        <dbReference type="Pfam" id="PF01593"/>
    </source>
</evidence>
<sequence>MNKPVDFSKKYDAIIIGAGHNGLVCAYQLANKGKKILVLEANEQAGGLAATREFSPGFSASVAHLMPQMNQKLIDDMNLGLFGFKWAKQSLATVVLDDPQAPSNNGEHISISEHGVKGVTADEQQAYHTYIALMNKFSKTLTPFWHKMPPRIGVKDLQQNLTLGQFALRLRTLGKTDMREFTRMFALPAQDLMDEFFSNPLLKAALSWDINIGNKLAPRSPNNALLNLWYRSAGDINNNNYLSAAMPLSKGGMGGLINAMVNSCQAKGVDIIYSTAVCKVNVVNQQVTGVVLTNGEQISANVVISNAGAKTSFLKLLGAEHLQIQFTHRINRIRNQGMVAKMHIALAKLPNFTGVESPDSRILITPSMSYIENAFDFAKYGEVPEQPALEIVIPSMHDSSIAPPDQHVMSINIQYVPHTVKGGWQANKEQLLANVMQVLRRYAPNIDDCVIAHELLTPEGLEQQFNVDGGHWHHGELAIDQWWMNRPTYGSAQYKTPMSGFYLCGAGAHPGGGIMGAAGKNAAKEVLTHEF</sequence>
<dbReference type="RefSeq" id="WP_348395556.1">
    <property type="nucleotide sequence ID" value="NZ_CP136600.1"/>
</dbReference>
<accession>A0ABZ0GLJ1</accession>
<dbReference type="EMBL" id="CP136600">
    <property type="protein sequence ID" value="WOH36744.1"/>
    <property type="molecule type" value="Genomic_DNA"/>
</dbReference>
<evidence type="ECO:0000256" key="2">
    <source>
        <dbReference type="ARBA" id="ARBA00038825"/>
    </source>
</evidence>
<gene>
    <name evidence="5" type="ORF">RI844_15405</name>
</gene>
<dbReference type="Pfam" id="PF01593">
    <property type="entry name" value="Amino_oxidase"/>
    <property type="match status" value="1"/>
</dbReference>